<evidence type="ECO:0000256" key="10">
    <source>
        <dbReference type="ARBA" id="ARBA00023136"/>
    </source>
</evidence>
<dbReference type="Gene3D" id="3.30.565.10">
    <property type="entry name" value="Histidine kinase-like ATPase, C-terminal domain"/>
    <property type="match status" value="1"/>
</dbReference>
<dbReference type="SMART" id="SM00387">
    <property type="entry name" value="HATPase_c"/>
    <property type="match status" value="1"/>
</dbReference>
<evidence type="ECO:0000256" key="8">
    <source>
        <dbReference type="ARBA" id="ARBA00022989"/>
    </source>
</evidence>
<dbReference type="InterPro" id="IPR004358">
    <property type="entry name" value="Sig_transdc_His_kin-like_C"/>
</dbReference>
<dbReference type="PANTHER" id="PTHR43065:SF50">
    <property type="entry name" value="HISTIDINE KINASE"/>
    <property type="match status" value="1"/>
</dbReference>
<dbReference type="SUPFAM" id="SSF103190">
    <property type="entry name" value="Sensory domain-like"/>
    <property type="match status" value="1"/>
</dbReference>
<dbReference type="InterPro" id="IPR005467">
    <property type="entry name" value="His_kinase_dom"/>
</dbReference>
<dbReference type="Pfam" id="PF01590">
    <property type="entry name" value="GAF"/>
    <property type="match status" value="1"/>
</dbReference>
<dbReference type="CDD" id="cd12914">
    <property type="entry name" value="PDC1_DGC_like"/>
    <property type="match status" value="1"/>
</dbReference>
<dbReference type="Pfam" id="PF02743">
    <property type="entry name" value="dCache_1"/>
    <property type="match status" value="1"/>
</dbReference>
<keyword evidence="6" id="KW-0812">Transmembrane</keyword>
<keyword evidence="4" id="KW-1003">Cell membrane</keyword>
<keyword evidence="8" id="KW-1133">Transmembrane helix</keyword>
<dbReference type="InterPro" id="IPR029016">
    <property type="entry name" value="GAF-like_dom_sf"/>
</dbReference>
<dbReference type="OrthoDB" id="441640at2"/>
<evidence type="ECO:0000256" key="6">
    <source>
        <dbReference type="ARBA" id="ARBA00022692"/>
    </source>
</evidence>
<dbReference type="InterPro" id="IPR003661">
    <property type="entry name" value="HisK_dim/P_dom"/>
</dbReference>
<reference evidence="12" key="1">
    <citation type="submission" date="2016-09" db="EMBL/GenBank/DDBJ databases">
        <title>Draft genome of thermotolerant cyanobacterium Desertifilum sp. strain IPPAS B-1220.</title>
        <authorList>
            <person name="Sinetova M.A."/>
            <person name="Bolakhan K."/>
            <person name="Zayadan B.K."/>
            <person name="Mironov K.S."/>
            <person name="Ustinova V."/>
            <person name="Kupriyanova E.V."/>
            <person name="Sidorov R.A."/>
            <person name="Skrypnik A.N."/>
            <person name="Gogoleva N.E."/>
            <person name="Gogolev Y.V."/>
            <person name="Los D.A."/>
        </authorList>
    </citation>
    <scope>NUCLEOTIDE SEQUENCE [LARGE SCALE GENOMIC DNA]</scope>
    <source>
        <strain evidence="12">IPPAS B-1220</strain>
    </source>
</reference>
<evidence type="ECO:0000256" key="5">
    <source>
        <dbReference type="ARBA" id="ARBA00022553"/>
    </source>
</evidence>
<dbReference type="Gene3D" id="3.30.450.40">
    <property type="match status" value="2"/>
</dbReference>
<proteinExistence type="predicted"/>
<evidence type="ECO:0000256" key="1">
    <source>
        <dbReference type="ARBA" id="ARBA00000085"/>
    </source>
</evidence>
<dbReference type="Pfam" id="PF02518">
    <property type="entry name" value="HATPase_c"/>
    <property type="match status" value="1"/>
</dbReference>
<protein>
    <recommendedName>
        <fullName evidence="3">histidine kinase</fullName>
        <ecNumber evidence="3">2.7.13.3</ecNumber>
    </recommendedName>
</protein>
<dbReference type="PANTHER" id="PTHR43065">
    <property type="entry name" value="SENSOR HISTIDINE KINASE"/>
    <property type="match status" value="1"/>
</dbReference>
<evidence type="ECO:0000256" key="3">
    <source>
        <dbReference type="ARBA" id="ARBA00012438"/>
    </source>
</evidence>
<evidence type="ECO:0000256" key="9">
    <source>
        <dbReference type="ARBA" id="ARBA00023012"/>
    </source>
</evidence>
<keyword evidence="9" id="KW-0902">Two-component regulatory system</keyword>
<dbReference type="SUPFAM" id="SSF55874">
    <property type="entry name" value="ATPase domain of HSP90 chaperone/DNA topoisomerase II/histidine kinase"/>
    <property type="match status" value="1"/>
</dbReference>
<dbReference type="InterPro" id="IPR003594">
    <property type="entry name" value="HATPase_dom"/>
</dbReference>
<comment type="subcellular location">
    <subcellularLocation>
        <location evidence="2">Cell membrane</location>
        <topology evidence="2">Multi-pass membrane protein</topology>
    </subcellularLocation>
</comment>
<dbReference type="GO" id="GO:0005886">
    <property type="term" value="C:plasma membrane"/>
    <property type="evidence" value="ECO:0007669"/>
    <property type="project" value="UniProtKB-SubCell"/>
</dbReference>
<dbReference type="InterPro" id="IPR036890">
    <property type="entry name" value="HATPase_C_sf"/>
</dbReference>
<comment type="catalytic activity">
    <reaction evidence="1">
        <text>ATP + protein L-histidine = ADP + protein N-phospho-L-histidine.</text>
        <dbReference type="EC" id="2.7.13.3"/>
    </reaction>
</comment>
<dbReference type="InterPro" id="IPR036097">
    <property type="entry name" value="HisK_dim/P_sf"/>
</dbReference>
<dbReference type="SMART" id="SM00388">
    <property type="entry name" value="HisKA"/>
    <property type="match status" value="1"/>
</dbReference>
<dbReference type="SUPFAM" id="SSF47384">
    <property type="entry name" value="Homodimeric domain of signal transducing histidine kinase"/>
    <property type="match status" value="1"/>
</dbReference>
<evidence type="ECO:0000256" key="7">
    <source>
        <dbReference type="ARBA" id="ARBA00022777"/>
    </source>
</evidence>
<sequence length="818" mass="90849">MNLHKFSLTRVANGSRVNFSRWSTRSLVVLLVLSGLTLAVSGVAIVSYQIVRGLILENLKQQALLKVEQGVNEVDEWLSNRRSEVAMLANSPTVRSLSWAQIEPYFLSERDRIGEYLMLSVARPNGISSNTIKGEIGNDISDRDWFRAAMSGQSGIHDPIVSRTTNLLHITVSAPIPSDGSTPPIGAVSASIDLQRIEQVVRQLQQGKQSYAFALNSKGVPIIHPNPEFIGSAENPAPSLLVSADRPLQAIAQRMVNKQQGIQLAYIDRQWQYVAYLPLKQADWSIALVIPQRNIESQLYALNSLASVISGLLLVALVGAWRQVHLFEKMRTRAAQEALLNRLTTRIRESFDLQTIVQTTLSELGSLLQLQQALFVWYDAPAHTFEIVCEFPQVSIGCGTQLQSDPPLSLETALEEERTIQLISATSHQTELTLSPGAYLALAIPTQAQRDGYLIGWPRNALSFDDWELLQAVSDQLAIAIRQADLYTQTQDQVRLLNATLSQLKQTQLHLVQSEKMSSLGQLIAGIAHEINNPVNFIHGNLLHAGDYIEEVLALIELYQKHYPQPPDSIQAKMEESDLEFISQDLPKLLSSMNVGAERIREIVQSLRVFSRLDEAEVKQVDIHEGIDSTLMILHSRLKAKPNSPEIQVIKHYGQLPLIECYAGQLNQVFMNILANAIDALDDFNASRAACELDLNPAQIEIVTEQTSNDQIRIRIRDNGSGMPEEVAHRIFDPFFTTKPVGKGTGMGLAISYQIITERHQGQLICSSTLGQGTTFDIYIPIYQSYPVTAISQLEYADRLAYSKVQSAGEERELGVGS</sequence>
<evidence type="ECO:0000313" key="12">
    <source>
        <dbReference type="EMBL" id="OEJ74906.1"/>
    </source>
</evidence>
<feature type="domain" description="Histidine kinase" evidence="11">
    <location>
        <begin position="526"/>
        <end position="784"/>
    </location>
</feature>
<name>A0A1E5QJN4_9CYAN</name>
<dbReference type="CDD" id="cd12912">
    <property type="entry name" value="PDC2_MCP_like"/>
    <property type="match status" value="1"/>
</dbReference>
<accession>A0A1E5QJN4</accession>
<evidence type="ECO:0000259" key="11">
    <source>
        <dbReference type="PROSITE" id="PS50109"/>
    </source>
</evidence>
<dbReference type="InterPro" id="IPR003018">
    <property type="entry name" value="GAF"/>
</dbReference>
<dbReference type="Gene3D" id="1.10.287.130">
    <property type="match status" value="1"/>
</dbReference>
<dbReference type="RefSeq" id="WP_069967530.1">
    <property type="nucleotide sequence ID" value="NZ_CM124774.1"/>
</dbReference>
<keyword evidence="7" id="KW-0418">Kinase</keyword>
<dbReference type="EC" id="2.7.13.3" evidence="3"/>
<dbReference type="CDD" id="cd00082">
    <property type="entry name" value="HisKA"/>
    <property type="match status" value="1"/>
</dbReference>
<keyword evidence="5" id="KW-0597">Phosphoprotein</keyword>
<dbReference type="Gene3D" id="3.30.450.20">
    <property type="entry name" value="PAS domain"/>
    <property type="match status" value="1"/>
</dbReference>
<dbReference type="AlphaFoldDB" id="A0A1E5QJN4"/>
<dbReference type="InterPro" id="IPR029151">
    <property type="entry name" value="Sensor-like_sf"/>
</dbReference>
<comment type="caution">
    <text evidence="12">The sequence shown here is derived from an EMBL/GenBank/DDBJ whole genome shotgun (WGS) entry which is preliminary data.</text>
</comment>
<dbReference type="PRINTS" id="PR00344">
    <property type="entry name" value="BCTRLSENSOR"/>
</dbReference>
<dbReference type="InterPro" id="IPR033479">
    <property type="entry name" value="dCache_1"/>
</dbReference>
<dbReference type="GO" id="GO:0000155">
    <property type="term" value="F:phosphorelay sensor kinase activity"/>
    <property type="evidence" value="ECO:0007669"/>
    <property type="project" value="InterPro"/>
</dbReference>
<evidence type="ECO:0000256" key="2">
    <source>
        <dbReference type="ARBA" id="ARBA00004651"/>
    </source>
</evidence>
<dbReference type="STRING" id="1781255.BH720_12450"/>
<evidence type="ECO:0000256" key="4">
    <source>
        <dbReference type="ARBA" id="ARBA00022475"/>
    </source>
</evidence>
<keyword evidence="10" id="KW-0472">Membrane</keyword>
<dbReference type="EMBL" id="MJGC01000059">
    <property type="protein sequence ID" value="OEJ74906.1"/>
    <property type="molecule type" value="Genomic_DNA"/>
</dbReference>
<dbReference type="PROSITE" id="PS50109">
    <property type="entry name" value="HIS_KIN"/>
    <property type="match status" value="1"/>
</dbReference>
<dbReference type="SMART" id="SM00065">
    <property type="entry name" value="GAF"/>
    <property type="match status" value="1"/>
</dbReference>
<organism evidence="12">
    <name type="scientific">Desertifilum tharense IPPAS B-1220</name>
    <dbReference type="NCBI Taxonomy" id="1781255"/>
    <lineage>
        <taxon>Bacteria</taxon>
        <taxon>Bacillati</taxon>
        <taxon>Cyanobacteriota</taxon>
        <taxon>Cyanophyceae</taxon>
        <taxon>Desertifilales</taxon>
        <taxon>Desertifilaceae</taxon>
        <taxon>Desertifilum</taxon>
    </lineage>
</organism>
<gene>
    <name evidence="12" type="ORF">BH720_12450</name>
</gene>
<dbReference type="SUPFAM" id="SSF55781">
    <property type="entry name" value="GAF domain-like"/>
    <property type="match status" value="1"/>
</dbReference>
<keyword evidence="7" id="KW-0808">Transferase</keyword>